<sequence>MLVLQVLLLLLPLCANASSKLYIVYMGEKQHEDPSVVTASHHAALASLLGSKDEALRSIVYSYKHSFSGFAAMLTETQADELAGDLITSSFVQVQTTRSWDFLGLEYYEVSRLLKKASYGEDVIIGVVDSSIWPESWSFDDDGYGPMPRRWRGVCQASEAFNAMCCNRKVIGARWYHPGGNVLG</sequence>
<feature type="chain" id="PRO_5018268801" description="Inhibitor I9 domain-containing protein" evidence="5">
    <location>
        <begin position="18"/>
        <end position="184"/>
    </location>
</feature>
<evidence type="ECO:0000256" key="2">
    <source>
        <dbReference type="ARBA" id="ARBA00022670"/>
    </source>
</evidence>
<dbReference type="InterPro" id="IPR037045">
    <property type="entry name" value="S8pro/Inhibitor_I9_sf"/>
</dbReference>
<dbReference type="Gene3D" id="3.30.70.80">
    <property type="entry name" value="Peptidase S8 propeptide/proteinase inhibitor I9"/>
    <property type="match status" value="1"/>
</dbReference>
<dbReference type="GO" id="GO:0004252">
    <property type="term" value="F:serine-type endopeptidase activity"/>
    <property type="evidence" value="ECO:0007669"/>
    <property type="project" value="InterPro"/>
</dbReference>
<comment type="similarity">
    <text evidence="1">Belongs to the peptidase S8 family.</text>
</comment>
<dbReference type="STRING" id="4540.A0A3L6PGH7"/>
<dbReference type="Pfam" id="PF05922">
    <property type="entry name" value="Inhibitor_I9"/>
    <property type="match status" value="1"/>
</dbReference>
<keyword evidence="8" id="KW-1185">Reference proteome</keyword>
<feature type="domain" description="Inhibitor I9" evidence="6">
    <location>
        <begin position="22"/>
        <end position="83"/>
    </location>
</feature>
<keyword evidence="4" id="KW-0720">Serine protease</keyword>
<dbReference type="SUPFAM" id="SSF52743">
    <property type="entry name" value="Subtilisin-like"/>
    <property type="match status" value="1"/>
</dbReference>
<keyword evidence="2" id="KW-0645">Protease</keyword>
<accession>A0A3L6PGH7</accession>
<proteinExistence type="inferred from homology"/>
<dbReference type="FunFam" id="3.30.70.80:FF:000002">
    <property type="entry name" value="Subtilisin-like protease SBT5.3"/>
    <property type="match status" value="1"/>
</dbReference>
<comment type="caution">
    <text evidence="7">The sequence shown here is derived from an EMBL/GenBank/DDBJ whole genome shotgun (WGS) entry which is preliminary data.</text>
</comment>
<reference evidence="8" key="1">
    <citation type="journal article" date="2019" name="Nat. Commun.">
        <title>The genome of broomcorn millet.</title>
        <authorList>
            <person name="Zou C."/>
            <person name="Miki D."/>
            <person name="Li D."/>
            <person name="Tang Q."/>
            <person name="Xiao L."/>
            <person name="Rajput S."/>
            <person name="Deng P."/>
            <person name="Jia W."/>
            <person name="Huang R."/>
            <person name="Zhang M."/>
            <person name="Sun Y."/>
            <person name="Hu J."/>
            <person name="Fu X."/>
            <person name="Schnable P.S."/>
            <person name="Li F."/>
            <person name="Zhang H."/>
            <person name="Feng B."/>
            <person name="Zhu X."/>
            <person name="Liu R."/>
            <person name="Schnable J.C."/>
            <person name="Zhu J.-K."/>
            <person name="Zhang H."/>
        </authorList>
    </citation>
    <scope>NUCLEOTIDE SEQUENCE [LARGE SCALE GENOMIC DNA]</scope>
</reference>
<evidence type="ECO:0000259" key="6">
    <source>
        <dbReference type="Pfam" id="PF05922"/>
    </source>
</evidence>
<name>A0A3L6PGH7_PANMI</name>
<evidence type="ECO:0000256" key="5">
    <source>
        <dbReference type="SAM" id="SignalP"/>
    </source>
</evidence>
<dbReference type="Proteomes" id="UP000275267">
    <property type="component" value="Unassembled WGS sequence"/>
</dbReference>
<gene>
    <name evidence="7" type="ORF">C2845_PM18G09870</name>
</gene>
<dbReference type="PANTHER" id="PTHR10795">
    <property type="entry name" value="PROPROTEIN CONVERTASE SUBTILISIN/KEXIN"/>
    <property type="match status" value="1"/>
</dbReference>
<evidence type="ECO:0000256" key="3">
    <source>
        <dbReference type="ARBA" id="ARBA00022729"/>
    </source>
</evidence>
<organism evidence="7 8">
    <name type="scientific">Panicum miliaceum</name>
    <name type="common">Proso millet</name>
    <name type="synonym">Broomcorn millet</name>
    <dbReference type="NCBI Taxonomy" id="4540"/>
    <lineage>
        <taxon>Eukaryota</taxon>
        <taxon>Viridiplantae</taxon>
        <taxon>Streptophyta</taxon>
        <taxon>Embryophyta</taxon>
        <taxon>Tracheophyta</taxon>
        <taxon>Spermatophyta</taxon>
        <taxon>Magnoliopsida</taxon>
        <taxon>Liliopsida</taxon>
        <taxon>Poales</taxon>
        <taxon>Poaceae</taxon>
        <taxon>PACMAD clade</taxon>
        <taxon>Panicoideae</taxon>
        <taxon>Panicodae</taxon>
        <taxon>Paniceae</taxon>
        <taxon>Panicinae</taxon>
        <taxon>Panicum</taxon>
        <taxon>Panicum sect. Panicum</taxon>
    </lineage>
</organism>
<evidence type="ECO:0000256" key="1">
    <source>
        <dbReference type="ARBA" id="ARBA00011073"/>
    </source>
</evidence>
<dbReference type="OrthoDB" id="687848at2759"/>
<dbReference type="GO" id="GO:0006508">
    <property type="term" value="P:proteolysis"/>
    <property type="evidence" value="ECO:0007669"/>
    <property type="project" value="UniProtKB-KW"/>
</dbReference>
<keyword evidence="3 5" id="KW-0732">Signal</keyword>
<protein>
    <recommendedName>
        <fullName evidence="6">Inhibitor I9 domain-containing protein</fullName>
    </recommendedName>
</protein>
<evidence type="ECO:0000313" key="8">
    <source>
        <dbReference type="Proteomes" id="UP000275267"/>
    </source>
</evidence>
<evidence type="ECO:0000313" key="7">
    <source>
        <dbReference type="EMBL" id="RLM57914.1"/>
    </source>
</evidence>
<keyword evidence="4" id="KW-0378">Hydrolase</keyword>
<dbReference type="EMBL" id="PQIB02000017">
    <property type="protein sequence ID" value="RLM57914.1"/>
    <property type="molecule type" value="Genomic_DNA"/>
</dbReference>
<evidence type="ECO:0000256" key="4">
    <source>
        <dbReference type="ARBA" id="ARBA00022825"/>
    </source>
</evidence>
<dbReference type="Gene3D" id="3.40.50.200">
    <property type="entry name" value="Peptidase S8/S53 domain"/>
    <property type="match status" value="1"/>
</dbReference>
<feature type="signal peptide" evidence="5">
    <location>
        <begin position="1"/>
        <end position="17"/>
    </location>
</feature>
<dbReference type="InterPro" id="IPR045051">
    <property type="entry name" value="SBT"/>
</dbReference>
<dbReference type="AlphaFoldDB" id="A0A3L6PGH7"/>
<dbReference type="InterPro" id="IPR036852">
    <property type="entry name" value="Peptidase_S8/S53_dom_sf"/>
</dbReference>
<dbReference type="InterPro" id="IPR010259">
    <property type="entry name" value="S8pro/Inhibitor_I9"/>
</dbReference>